<feature type="transmembrane region" description="Helical" evidence="7">
    <location>
        <begin position="290"/>
        <end position="312"/>
    </location>
</feature>
<feature type="transmembrane region" description="Helical" evidence="7">
    <location>
        <begin position="390"/>
        <end position="416"/>
    </location>
</feature>
<keyword evidence="4 7" id="KW-0812">Transmembrane</keyword>
<dbReference type="EMBL" id="KV454439">
    <property type="protein sequence ID" value="ODQ77734.1"/>
    <property type="molecule type" value="Genomic_DNA"/>
</dbReference>
<dbReference type="InterPro" id="IPR036259">
    <property type="entry name" value="MFS_trans_sf"/>
</dbReference>
<protein>
    <recommendedName>
        <fullName evidence="8">Major facilitator superfamily (MFS) profile domain-containing protein</fullName>
    </recommendedName>
</protein>
<feature type="transmembrane region" description="Helical" evidence="7">
    <location>
        <begin position="332"/>
        <end position="350"/>
    </location>
</feature>
<dbReference type="PROSITE" id="PS00216">
    <property type="entry name" value="SUGAR_TRANSPORT_1"/>
    <property type="match status" value="1"/>
</dbReference>
<dbReference type="Gene3D" id="1.20.1250.20">
    <property type="entry name" value="MFS general substrate transporter like domains"/>
    <property type="match status" value="1"/>
</dbReference>
<dbReference type="GO" id="GO:0016020">
    <property type="term" value="C:membrane"/>
    <property type="evidence" value="ECO:0007669"/>
    <property type="project" value="UniProtKB-SubCell"/>
</dbReference>
<dbReference type="GO" id="GO:0005351">
    <property type="term" value="F:carbohydrate:proton symporter activity"/>
    <property type="evidence" value="ECO:0007669"/>
    <property type="project" value="TreeGrafter"/>
</dbReference>
<name>A0A1E3QJU1_9ASCO</name>
<dbReference type="GeneID" id="30149860"/>
<dbReference type="Proteomes" id="UP000094336">
    <property type="component" value="Unassembled WGS sequence"/>
</dbReference>
<reference evidence="10" key="1">
    <citation type="submission" date="2016-05" db="EMBL/GenBank/DDBJ databases">
        <title>Comparative genomics of biotechnologically important yeasts.</title>
        <authorList>
            <consortium name="DOE Joint Genome Institute"/>
            <person name="Riley R."/>
            <person name="Haridas S."/>
            <person name="Wolfe K.H."/>
            <person name="Lopes M.R."/>
            <person name="Hittinger C.T."/>
            <person name="Goker M."/>
            <person name="Salamov A."/>
            <person name="Wisecaver J."/>
            <person name="Long T.M."/>
            <person name="Aerts A.L."/>
            <person name="Barry K."/>
            <person name="Choi C."/>
            <person name="Clum A."/>
            <person name="Coughlan A.Y."/>
            <person name="Deshpande S."/>
            <person name="Douglass A.P."/>
            <person name="Hanson S.J."/>
            <person name="Klenk H.-P."/>
            <person name="Labutti K."/>
            <person name="Lapidus A."/>
            <person name="Lindquist E."/>
            <person name="Lipzen A."/>
            <person name="Meier-Kolthoff J.P."/>
            <person name="Ohm R.A."/>
            <person name="Otillar R.P."/>
            <person name="Pangilinan J."/>
            <person name="Peng Y."/>
            <person name="Rokas A."/>
            <person name="Rosa C.A."/>
            <person name="Scheuner C."/>
            <person name="Sibirny A.A."/>
            <person name="Slot J.C."/>
            <person name="Stielow J.B."/>
            <person name="Sun H."/>
            <person name="Kurtzman C.P."/>
            <person name="Blackwell M."/>
            <person name="Grigoriev I.V."/>
            <person name="Jeffries T.W."/>
        </authorList>
    </citation>
    <scope>NUCLEOTIDE SEQUENCE [LARGE SCALE GENOMIC DNA]</scope>
    <source>
        <strain evidence="10">NRRL Y-12698</strain>
    </source>
</reference>
<feature type="transmembrane region" description="Helical" evidence="7">
    <location>
        <begin position="428"/>
        <end position="445"/>
    </location>
</feature>
<proteinExistence type="inferred from homology"/>
<evidence type="ECO:0000256" key="4">
    <source>
        <dbReference type="ARBA" id="ARBA00022692"/>
    </source>
</evidence>
<accession>A0A1E3QJU1</accession>
<keyword evidence="3" id="KW-0813">Transport</keyword>
<dbReference type="OrthoDB" id="6133115at2759"/>
<keyword evidence="10" id="KW-1185">Reference proteome</keyword>
<dbReference type="PROSITE" id="PS50850">
    <property type="entry name" value="MFS"/>
    <property type="match status" value="1"/>
</dbReference>
<keyword evidence="6 7" id="KW-0472">Membrane</keyword>
<feature type="domain" description="Major facilitator superfamily (MFS) profile" evidence="8">
    <location>
        <begin position="40"/>
        <end position="480"/>
    </location>
</feature>
<gene>
    <name evidence="9" type="ORF">BABINDRAFT_41124</name>
</gene>
<comment type="subcellular location">
    <subcellularLocation>
        <location evidence="1">Membrane</location>
        <topology evidence="1">Multi-pass membrane protein</topology>
    </subcellularLocation>
</comment>
<evidence type="ECO:0000259" key="8">
    <source>
        <dbReference type="PROSITE" id="PS50850"/>
    </source>
</evidence>
<dbReference type="Pfam" id="PF00083">
    <property type="entry name" value="Sugar_tr"/>
    <property type="match status" value="1"/>
</dbReference>
<evidence type="ECO:0000256" key="6">
    <source>
        <dbReference type="ARBA" id="ARBA00023136"/>
    </source>
</evidence>
<keyword evidence="5 7" id="KW-1133">Transmembrane helix</keyword>
<dbReference type="AlphaFoldDB" id="A0A1E3QJU1"/>
<dbReference type="RefSeq" id="XP_018983062.1">
    <property type="nucleotide sequence ID" value="XM_019132007.1"/>
</dbReference>
<dbReference type="PANTHER" id="PTHR48022">
    <property type="entry name" value="PLASTIDIC GLUCOSE TRANSPORTER 4"/>
    <property type="match status" value="1"/>
</dbReference>
<evidence type="ECO:0000256" key="3">
    <source>
        <dbReference type="ARBA" id="ARBA00022448"/>
    </source>
</evidence>
<feature type="transmembrane region" description="Helical" evidence="7">
    <location>
        <begin position="167"/>
        <end position="188"/>
    </location>
</feature>
<dbReference type="InterPro" id="IPR005828">
    <property type="entry name" value="MFS_sugar_transport-like"/>
</dbReference>
<dbReference type="InterPro" id="IPR050360">
    <property type="entry name" value="MFS_Sugar_Transporters"/>
</dbReference>
<feature type="transmembrane region" description="Helical" evidence="7">
    <location>
        <begin position="457"/>
        <end position="476"/>
    </location>
</feature>
<feature type="transmembrane region" description="Helical" evidence="7">
    <location>
        <begin position="133"/>
        <end position="155"/>
    </location>
</feature>
<organism evidence="9 10">
    <name type="scientific">Babjeviella inositovora NRRL Y-12698</name>
    <dbReference type="NCBI Taxonomy" id="984486"/>
    <lineage>
        <taxon>Eukaryota</taxon>
        <taxon>Fungi</taxon>
        <taxon>Dikarya</taxon>
        <taxon>Ascomycota</taxon>
        <taxon>Saccharomycotina</taxon>
        <taxon>Pichiomycetes</taxon>
        <taxon>Serinales incertae sedis</taxon>
        <taxon>Babjeviella</taxon>
    </lineage>
</organism>
<dbReference type="PANTHER" id="PTHR48022:SF24">
    <property type="entry name" value="HEXOSE TRANSPORTER PROTEIN (AFU_ORTHOLOGUE AFUA_8G04480)"/>
    <property type="match status" value="1"/>
</dbReference>
<dbReference type="SUPFAM" id="SSF103473">
    <property type="entry name" value="MFS general substrate transporter"/>
    <property type="match status" value="1"/>
</dbReference>
<feature type="transmembrane region" description="Helical" evidence="7">
    <location>
        <begin position="108"/>
        <end position="127"/>
    </location>
</feature>
<evidence type="ECO:0000256" key="5">
    <source>
        <dbReference type="ARBA" id="ARBA00022989"/>
    </source>
</evidence>
<evidence type="ECO:0000256" key="7">
    <source>
        <dbReference type="SAM" id="Phobius"/>
    </source>
</evidence>
<evidence type="ECO:0000256" key="2">
    <source>
        <dbReference type="ARBA" id="ARBA00010992"/>
    </source>
</evidence>
<dbReference type="InterPro" id="IPR020846">
    <property type="entry name" value="MFS_dom"/>
</dbReference>
<evidence type="ECO:0000313" key="9">
    <source>
        <dbReference type="EMBL" id="ODQ77734.1"/>
    </source>
</evidence>
<sequence length="533" mass="59283">MESILQIDGQEGHELGLMDMVPKLEKPWWRTWFLVRLNLLLLGSVLCQVTQGYDGSMMNGLQSLPSWQQHFNHPKGSILSTMNNGTNFGYLLSFPFISFILDRFGRKMGVLVGSSVIITGAIVQGFAKDFGMFFAGRILVGFGGSIASAAAPSLLTEAAYPTHRAIITSICLASFPFGAFTAALVTWGPNMTMRESNWSWQIPSLCQCFFPLVSAIIVMCGPESPRWLINKGKHGKALALLTKHHGNGDASSPLVKFEMAEIIATLELEKSQNRSSWMEWLRTAANRKRLALSLGFSAMQQLCGNALISYYMTILLNNIGITDSNEQLKINMGYTIIGLVAGIFFASTVEKAGRRRLILTSYGCLCGVYSILTILSAINEQRHFKDKSLAVGVIVMIYLFNIAYHICSIISVTYILEINPYSMRAKGITLYQLAAGITLLFNGYVNNIAMDAIQWRYYIVWSCWLFIQFWIVYFYFPETKGKGLEEIAVIFGEDVQAAQRAADVAVYHAVAGDFIGETVKVELEHTEKADQKV</sequence>
<evidence type="ECO:0000313" key="10">
    <source>
        <dbReference type="Proteomes" id="UP000094336"/>
    </source>
</evidence>
<dbReference type="STRING" id="984486.A0A1E3QJU1"/>
<dbReference type="FunFam" id="1.20.1250.20:FF:000134">
    <property type="entry name" value="MFS sugar transporter protein"/>
    <property type="match status" value="1"/>
</dbReference>
<evidence type="ECO:0000256" key="1">
    <source>
        <dbReference type="ARBA" id="ARBA00004141"/>
    </source>
</evidence>
<dbReference type="InterPro" id="IPR005829">
    <property type="entry name" value="Sugar_transporter_CS"/>
</dbReference>
<feature type="transmembrane region" description="Helical" evidence="7">
    <location>
        <begin position="357"/>
        <end position="378"/>
    </location>
</feature>
<comment type="similarity">
    <text evidence="2">Belongs to the major facilitator superfamily. Sugar transporter (TC 2.A.1.1) family.</text>
</comment>